<organism evidence="2 3">
    <name type="scientific">Reticulomyxa filosa</name>
    <dbReference type="NCBI Taxonomy" id="46433"/>
    <lineage>
        <taxon>Eukaryota</taxon>
        <taxon>Sar</taxon>
        <taxon>Rhizaria</taxon>
        <taxon>Retaria</taxon>
        <taxon>Foraminifera</taxon>
        <taxon>Monothalamids</taxon>
        <taxon>Reticulomyxidae</taxon>
        <taxon>Reticulomyxa</taxon>
    </lineage>
</organism>
<evidence type="ECO:0000313" key="3">
    <source>
        <dbReference type="Proteomes" id="UP000023152"/>
    </source>
</evidence>
<keyword evidence="1" id="KW-0812">Transmembrane</keyword>
<comment type="caution">
    <text evidence="2">The sequence shown here is derived from an EMBL/GenBank/DDBJ whole genome shotgun (WGS) entry which is preliminary data.</text>
</comment>
<feature type="transmembrane region" description="Helical" evidence="1">
    <location>
        <begin position="165"/>
        <end position="185"/>
    </location>
</feature>
<keyword evidence="3" id="KW-1185">Reference proteome</keyword>
<dbReference type="InterPro" id="IPR026898">
    <property type="entry name" value="PrsW"/>
</dbReference>
<dbReference type="Proteomes" id="UP000023152">
    <property type="component" value="Unassembled WGS sequence"/>
</dbReference>
<dbReference type="EMBL" id="ASPP01008108">
    <property type="protein sequence ID" value="ETO26071.1"/>
    <property type="molecule type" value="Genomic_DNA"/>
</dbReference>
<keyword evidence="1" id="KW-1133">Transmembrane helix</keyword>
<gene>
    <name evidence="2" type="ORF">RFI_11065</name>
</gene>
<feature type="transmembrane region" description="Helical" evidence="1">
    <location>
        <begin position="27"/>
        <end position="43"/>
    </location>
</feature>
<evidence type="ECO:0000313" key="2">
    <source>
        <dbReference type="EMBL" id="ETO26071.1"/>
    </source>
</evidence>
<reference evidence="2 3" key="1">
    <citation type="journal article" date="2013" name="Curr. Biol.">
        <title>The Genome of the Foraminiferan Reticulomyxa filosa.</title>
        <authorList>
            <person name="Glockner G."/>
            <person name="Hulsmann N."/>
            <person name="Schleicher M."/>
            <person name="Noegel A.A."/>
            <person name="Eichinger L."/>
            <person name="Gallinger C."/>
            <person name="Pawlowski J."/>
            <person name="Sierra R."/>
            <person name="Euteneuer U."/>
            <person name="Pillet L."/>
            <person name="Moustafa A."/>
            <person name="Platzer M."/>
            <person name="Groth M."/>
            <person name="Szafranski K."/>
            <person name="Schliwa M."/>
        </authorList>
    </citation>
    <scope>NUCLEOTIDE SEQUENCE [LARGE SCALE GENOMIC DNA]</scope>
</reference>
<proteinExistence type="predicted"/>
<sequence>MFAIFCEIVQSVAYTIIVTGGNTSDELSFFFFFFLFVLFVWACKLHYHGKSQFVVVVIPYNNNNKNVVHLVWNRGGKGGWKIQILTLVTAFIVAGVTEEVAKGIVLQHCTKLYLPNPVYLNGSYINTFVWMGLAAGLGFGTMEGILYTCLYGISSGFLGQLIIGSIRVFLAIPFHTLTGVMWPYFSFFLECLQQEKTWIQMGIKQVLWHGLYDYIEMEYSLFAPANDLLLSLLGLVLGYIIVIIAAIVTRRDYQNLLSNQFATLRNDTVEAEEMTSFP</sequence>
<evidence type="ECO:0000256" key="1">
    <source>
        <dbReference type="SAM" id="Phobius"/>
    </source>
</evidence>
<keyword evidence="1" id="KW-0472">Membrane</keyword>
<name>X6NJ88_RETFI</name>
<dbReference type="Pfam" id="PF13367">
    <property type="entry name" value="PrsW-protease"/>
    <property type="match status" value="1"/>
</dbReference>
<accession>X6NJ88</accession>
<feature type="transmembrane region" description="Helical" evidence="1">
    <location>
        <begin position="228"/>
        <end position="248"/>
    </location>
</feature>
<feature type="transmembrane region" description="Helical" evidence="1">
    <location>
        <begin position="128"/>
        <end position="153"/>
    </location>
</feature>
<dbReference type="AlphaFoldDB" id="X6NJ88"/>
<dbReference type="GO" id="GO:0008233">
    <property type="term" value="F:peptidase activity"/>
    <property type="evidence" value="ECO:0007669"/>
    <property type="project" value="InterPro"/>
</dbReference>
<protein>
    <submittedName>
        <fullName evidence="2">Uncharacterized protein</fullName>
    </submittedName>
</protein>